<dbReference type="Gene3D" id="3.30.450.20">
    <property type="entry name" value="PAS domain"/>
    <property type="match status" value="2"/>
</dbReference>
<evidence type="ECO:0000313" key="11">
    <source>
        <dbReference type="EMBL" id="RXK09743.1"/>
    </source>
</evidence>
<keyword evidence="3" id="KW-0597">Phosphoprotein</keyword>
<dbReference type="NCBIfam" id="TIGR00229">
    <property type="entry name" value="sensory_box"/>
    <property type="match status" value="2"/>
</dbReference>
<keyword evidence="6" id="KW-1133">Transmembrane helix</keyword>
<dbReference type="KEGG" id="hbv:ABIV_0026"/>
<reference evidence="11 13" key="1">
    <citation type="submission" date="2017-10" db="EMBL/GenBank/DDBJ databases">
        <title>Genomics of the genus Arcobacter.</title>
        <authorList>
            <person name="Perez-Cataluna A."/>
            <person name="Figueras M.J."/>
        </authorList>
    </citation>
    <scope>NUCLEOTIDE SEQUENCE [LARGE SCALE GENOMIC DNA]</scope>
    <source>
        <strain evidence="11 13">CECT 7835</strain>
    </source>
</reference>
<comment type="catalytic activity">
    <reaction evidence="1">
        <text>ATP + protein L-histidine = ADP + protein N-phospho-L-histidine.</text>
        <dbReference type="EC" id="2.7.13.3"/>
    </reaction>
</comment>
<gene>
    <name evidence="10" type="ORF">ABIV_0026</name>
    <name evidence="11" type="ORF">CRV05_08410</name>
</gene>
<dbReference type="SUPFAM" id="SSF47384">
    <property type="entry name" value="Homodimeric domain of signal transducing histidine kinase"/>
    <property type="match status" value="1"/>
</dbReference>
<dbReference type="RefSeq" id="WP_114837965.1">
    <property type="nucleotide sequence ID" value="NZ_CP031217.1"/>
</dbReference>
<dbReference type="InterPro" id="IPR001610">
    <property type="entry name" value="PAC"/>
</dbReference>
<dbReference type="PANTHER" id="PTHR43304:SF1">
    <property type="entry name" value="PAC DOMAIN-CONTAINING PROTEIN"/>
    <property type="match status" value="1"/>
</dbReference>
<dbReference type="InterPro" id="IPR013655">
    <property type="entry name" value="PAS_fold_3"/>
</dbReference>
<dbReference type="PROSITE" id="PS50112">
    <property type="entry name" value="PAS"/>
    <property type="match status" value="2"/>
</dbReference>
<feature type="domain" description="PAC" evidence="9">
    <location>
        <begin position="326"/>
        <end position="378"/>
    </location>
</feature>
<dbReference type="CDD" id="cd00082">
    <property type="entry name" value="HisKA"/>
    <property type="match status" value="1"/>
</dbReference>
<feature type="domain" description="PAS" evidence="8">
    <location>
        <begin position="249"/>
        <end position="321"/>
    </location>
</feature>
<feature type="domain" description="Histidine kinase" evidence="7">
    <location>
        <begin position="509"/>
        <end position="733"/>
    </location>
</feature>
<dbReference type="PRINTS" id="PR00344">
    <property type="entry name" value="BCTRLSENSOR"/>
</dbReference>
<dbReference type="EMBL" id="CP031217">
    <property type="protein sequence ID" value="AXH11068.1"/>
    <property type="molecule type" value="Genomic_DNA"/>
</dbReference>
<proteinExistence type="predicted"/>
<evidence type="ECO:0000313" key="12">
    <source>
        <dbReference type="Proteomes" id="UP000253850"/>
    </source>
</evidence>
<feature type="transmembrane region" description="Helical" evidence="6">
    <location>
        <begin position="174"/>
        <end position="193"/>
    </location>
</feature>
<evidence type="ECO:0000313" key="13">
    <source>
        <dbReference type="Proteomes" id="UP000289193"/>
    </source>
</evidence>
<feature type="transmembrane region" description="Helical" evidence="6">
    <location>
        <begin position="6"/>
        <end position="27"/>
    </location>
</feature>
<evidence type="ECO:0000256" key="6">
    <source>
        <dbReference type="SAM" id="Phobius"/>
    </source>
</evidence>
<dbReference type="Pfam" id="PF00512">
    <property type="entry name" value="HisKA"/>
    <property type="match status" value="1"/>
</dbReference>
<feature type="domain" description="PAS" evidence="8">
    <location>
        <begin position="379"/>
        <end position="449"/>
    </location>
</feature>
<evidence type="ECO:0000313" key="10">
    <source>
        <dbReference type="EMBL" id="AXH11068.1"/>
    </source>
</evidence>
<dbReference type="PROSITE" id="PS50113">
    <property type="entry name" value="PAC"/>
    <property type="match status" value="1"/>
</dbReference>
<dbReference type="EC" id="2.7.13.3" evidence="2"/>
<dbReference type="InterPro" id="IPR036890">
    <property type="entry name" value="HATPase_C_sf"/>
</dbReference>
<keyword evidence="5 10" id="KW-0418">Kinase</keyword>
<dbReference type="SMART" id="SM00091">
    <property type="entry name" value="PAS"/>
    <property type="match status" value="2"/>
</dbReference>
<evidence type="ECO:0000259" key="7">
    <source>
        <dbReference type="PROSITE" id="PS50109"/>
    </source>
</evidence>
<dbReference type="SMART" id="SM00086">
    <property type="entry name" value="PAC"/>
    <property type="match status" value="2"/>
</dbReference>
<dbReference type="InterPro" id="IPR003661">
    <property type="entry name" value="HisK_dim/P_dom"/>
</dbReference>
<dbReference type="InterPro" id="IPR052162">
    <property type="entry name" value="Sensor_kinase/Photoreceptor"/>
</dbReference>
<dbReference type="Pfam" id="PF08447">
    <property type="entry name" value="PAS_3"/>
    <property type="match status" value="1"/>
</dbReference>
<dbReference type="Pfam" id="PF02518">
    <property type="entry name" value="HATPase_c"/>
    <property type="match status" value="1"/>
</dbReference>
<keyword evidence="4" id="KW-0808">Transferase</keyword>
<evidence type="ECO:0000256" key="1">
    <source>
        <dbReference type="ARBA" id="ARBA00000085"/>
    </source>
</evidence>
<reference evidence="10 12" key="2">
    <citation type="submission" date="2018-07" db="EMBL/GenBank/DDBJ databases">
        <title>Complete genome of the Arcobacter bivalviorum type strain LMG 26154.</title>
        <authorList>
            <person name="Miller W.G."/>
            <person name="Yee E."/>
            <person name="Bono J.L."/>
        </authorList>
    </citation>
    <scope>NUCLEOTIDE SEQUENCE [LARGE SCALE GENOMIC DNA]</scope>
    <source>
        <strain evidence="10 12">LMG 26154</strain>
    </source>
</reference>
<evidence type="ECO:0000256" key="3">
    <source>
        <dbReference type="ARBA" id="ARBA00022553"/>
    </source>
</evidence>
<organism evidence="11 13">
    <name type="scientific">Halarcobacter bivalviorum</name>
    <dbReference type="NCBI Taxonomy" id="663364"/>
    <lineage>
        <taxon>Bacteria</taxon>
        <taxon>Pseudomonadati</taxon>
        <taxon>Campylobacterota</taxon>
        <taxon>Epsilonproteobacteria</taxon>
        <taxon>Campylobacterales</taxon>
        <taxon>Arcobacteraceae</taxon>
        <taxon>Halarcobacter</taxon>
    </lineage>
</organism>
<keyword evidence="6" id="KW-0472">Membrane</keyword>
<name>A0AAX2A9K2_9BACT</name>
<evidence type="ECO:0000259" key="9">
    <source>
        <dbReference type="PROSITE" id="PS50113"/>
    </source>
</evidence>
<dbReference type="PROSITE" id="PS50109">
    <property type="entry name" value="HIS_KIN"/>
    <property type="match status" value="1"/>
</dbReference>
<dbReference type="InterPro" id="IPR000014">
    <property type="entry name" value="PAS"/>
</dbReference>
<evidence type="ECO:0000259" key="8">
    <source>
        <dbReference type="PROSITE" id="PS50112"/>
    </source>
</evidence>
<dbReference type="InterPro" id="IPR036097">
    <property type="entry name" value="HisK_dim/P_sf"/>
</dbReference>
<evidence type="ECO:0000256" key="4">
    <source>
        <dbReference type="ARBA" id="ARBA00022679"/>
    </source>
</evidence>
<evidence type="ECO:0000256" key="2">
    <source>
        <dbReference type="ARBA" id="ARBA00012438"/>
    </source>
</evidence>
<dbReference type="Gene3D" id="3.30.565.10">
    <property type="entry name" value="Histidine kinase-like ATPase, C-terminal domain"/>
    <property type="match status" value="1"/>
</dbReference>
<dbReference type="Proteomes" id="UP000289193">
    <property type="component" value="Unassembled WGS sequence"/>
</dbReference>
<dbReference type="SUPFAM" id="SSF55874">
    <property type="entry name" value="ATPase domain of HSP90 chaperone/DNA topoisomerase II/histidine kinase"/>
    <property type="match status" value="1"/>
</dbReference>
<protein>
    <recommendedName>
        <fullName evidence="2">histidine kinase</fullName>
        <ecNumber evidence="2">2.7.13.3</ecNumber>
    </recommendedName>
</protein>
<sequence>MKQNRVSIYFILFIIITLTVMFVVGLYSSYKYISTKKTMIDDVKYKSSITLSKLNNNIKDFILSYSAYEYNNLIFNEMNNQNVIAIIVNDYKMAEITGDKSFFSGKIRDERGLIIDYNGDSKSHRELISNSSYSSELYIFDDVGNQIGKIIMYNSDKEIKKKLSEIIEDNIKNVIFLSIFMTIFLFIAIRYFLLKYIFNIVKELENRNEDGIPLKFLSTDGPKEISNLSKTINEMIESIKASNTQLNELKERLLLAWDGVNDGIWDWNIKKDEAYFSKNWKSIIGYEEDELENSPKSFFDHIHEDDRELIKNHLEKHFQNPEKNPYSLEVRLRCKDGSYKWVLTRGKASLDENHNPTRMVGSHTDITARKEFERVLEEQKEQFETIFNYSKDGLAILDLQSNFLEFNDSYLNMTGFTREELLTKSCIGLSMPEDIESAKKVMSEVLENGSLVNFEKACVVKDEKIIITNMSLALLPDKKRIIISAKDVTDRKLIESQSKLASMGEMIGNIAHQWRQPLSAISTIASGIKVRSEFGAITTQDEILSDMDTIIEQTQYLSKTIDDFRNFIREGERKSDIFISTVIDKTFSILNSTIVNNNINVIINKNDDIKIDGYENELIQAFINIINNAKDALKEVENDDDKLLFIDTKVIKDEFIISIKDSAGGINEDILDKIFEPYFTTKHKSVGTGIGLSMVYQIITDHHNAKIKAFNESYKYNGKVYKGARFDIVFKID</sequence>
<dbReference type="EMBL" id="PDKM01000004">
    <property type="protein sequence ID" value="RXK09743.1"/>
    <property type="molecule type" value="Genomic_DNA"/>
</dbReference>
<accession>A0AAX2A9K2</accession>
<dbReference type="PANTHER" id="PTHR43304">
    <property type="entry name" value="PHYTOCHROME-LIKE PROTEIN CPH1"/>
    <property type="match status" value="1"/>
</dbReference>
<dbReference type="SMART" id="SM00387">
    <property type="entry name" value="HATPase_c"/>
    <property type="match status" value="1"/>
</dbReference>
<dbReference type="Gene3D" id="1.10.287.130">
    <property type="match status" value="1"/>
</dbReference>
<dbReference type="GO" id="GO:0000155">
    <property type="term" value="F:phosphorelay sensor kinase activity"/>
    <property type="evidence" value="ECO:0007669"/>
    <property type="project" value="InterPro"/>
</dbReference>
<keyword evidence="6" id="KW-0812">Transmembrane</keyword>
<dbReference type="SUPFAM" id="SSF55785">
    <property type="entry name" value="PYP-like sensor domain (PAS domain)"/>
    <property type="match status" value="2"/>
</dbReference>
<dbReference type="CDD" id="cd00130">
    <property type="entry name" value="PAS"/>
    <property type="match status" value="2"/>
</dbReference>
<dbReference type="InterPro" id="IPR003594">
    <property type="entry name" value="HATPase_dom"/>
</dbReference>
<dbReference type="InterPro" id="IPR005467">
    <property type="entry name" value="His_kinase_dom"/>
</dbReference>
<keyword evidence="13" id="KW-1185">Reference proteome</keyword>
<dbReference type="Proteomes" id="UP000253850">
    <property type="component" value="Chromosome"/>
</dbReference>
<dbReference type="InterPro" id="IPR004358">
    <property type="entry name" value="Sig_transdc_His_kin-like_C"/>
</dbReference>
<dbReference type="InterPro" id="IPR000700">
    <property type="entry name" value="PAS-assoc_C"/>
</dbReference>
<evidence type="ECO:0000256" key="5">
    <source>
        <dbReference type="ARBA" id="ARBA00022777"/>
    </source>
</evidence>
<dbReference type="SMART" id="SM00388">
    <property type="entry name" value="HisKA"/>
    <property type="match status" value="1"/>
</dbReference>
<dbReference type="AlphaFoldDB" id="A0AAX2A9K2"/>
<dbReference type="Pfam" id="PF13426">
    <property type="entry name" value="PAS_9"/>
    <property type="match status" value="1"/>
</dbReference>
<dbReference type="InterPro" id="IPR035965">
    <property type="entry name" value="PAS-like_dom_sf"/>
</dbReference>